<dbReference type="Pfam" id="PF13411">
    <property type="entry name" value="MerR_1"/>
    <property type="match status" value="1"/>
</dbReference>
<dbReference type="SUPFAM" id="SSF53335">
    <property type="entry name" value="S-adenosyl-L-methionine-dependent methyltransferases"/>
    <property type="match status" value="1"/>
</dbReference>
<dbReference type="InterPro" id="IPR009061">
    <property type="entry name" value="DNA-bd_dom_put_sf"/>
</dbReference>
<keyword evidence="4" id="KW-0489">Methyltransferase</keyword>
<protein>
    <submittedName>
        <fullName evidence="4">Methyltransferase</fullName>
    </submittedName>
</protein>
<dbReference type="GO" id="GO:0032259">
    <property type="term" value="P:methylation"/>
    <property type="evidence" value="ECO:0007669"/>
    <property type="project" value="UniProtKB-KW"/>
</dbReference>
<evidence type="ECO:0000256" key="1">
    <source>
        <dbReference type="ARBA" id="ARBA00023125"/>
    </source>
</evidence>
<keyword evidence="1" id="KW-0238">DNA-binding</keyword>
<sequence>MKIGKFAETNRLSIDAVRHYIDLGLVVPEKKGGQYVFDNRCQEDLKLIREYKELGFSLNEMKLIFLYRKFGSLAGYEQEDAYQAFFRDKYQRTGEEIEVLERARLKLKERIDQFRGEAGKTDRQTGINLRWLDLLNCPVCRGPLTLEEGEVIRNQVTGGRMVCSCGESFVIQDGILIAGGLDRGHEQSLLAADIPGYIQETDAGYLENLHKGLQWGERKLAEQNLHGKVMLELGSGIGFFLRYIYKALPQDSLYIAVDHSLGKHRFLKGLLDRVDGGPPILYICADFLNIPLKQRSVDMVVDHSGTSNYSFEHEAFLLREVDELVKDSSLLLGSYICFNRFSSGSRIEAQYRHNFIARNILQNIQELGYTTVEDRLLEPVGRGGKYENFFVEGEEVVPYLYIGKR</sequence>
<dbReference type="SMART" id="SM00422">
    <property type="entry name" value="HTH_MERR"/>
    <property type="match status" value="1"/>
</dbReference>
<feature type="domain" description="HTH merR-type" evidence="3">
    <location>
        <begin position="1"/>
        <end position="67"/>
    </location>
</feature>
<dbReference type="Pfam" id="PF03966">
    <property type="entry name" value="Trm112p"/>
    <property type="match status" value="1"/>
</dbReference>
<dbReference type="InterPro" id="IPR000551">
    <property type="entry name" value="MerR-type_HTH_dom"/>
</dbReference>
<dbReference type="PROSITE" id="PS50937">
    <property type="entry name" value="HTH_MERR_2"/>
    <property type="match status" value="1"/>
</dbReference>
<dbReference type="PANTHER" id="PTHR30204:SF96">
    <property type="entry name" value="CHROMOSOME-ANCHORING PROTEIN RACA"/>
    <property type="match status" value="1"/>
</dbReference>
<gene>
    <name evidence="4" type="ORF">DNH61_01340</name>
</gene>
<reference evidence="4 5" key="1">
    <citation type="submission" date="2018-06" db="EMBL/GenBank/DDBJ databases">
        <title>Paenibacillus imtechensis sp. nov.</title>
        <authorList>
            <person name="Pinnaka A.K."/>
            <person name="Singh H."/>
            <person name="Kaur M."/>
        </authorList>
    </citation>
    <scope>NUCLEOTIDE SEQUENCE [LARGE SCALE GENOMIC DNA]</scope>
    <source>
        <strain evidence="4 5">SMB1</strain>
    </source>
</reference>
<dbReference type="AlphaFoldDB" id="A0A2W1M1L8"/>
<dbReference type="InterPro" id="IPR047057">
    <property type="entry name" value="MerR_fam"/>
</dbReference>
<keyword evidence="2" id="KW-0175">Coiled coil</keyword>
<feature type="coiled-coil region" evidence="2">
    <location>
        <begin position="90"/>
        <end position="117"/>
    </location>
</feature>
<dbReference type="PANTHER" id="PTHR30204">
    <property type="entry name" value="REDOX-CYCLING DRUG-SENSING TRANSCRIPTIONAL ACTIVATOR SOXR"/>
    <property type="match status" value="1"/>
</dbReference>
<evidence type="ECO:0000313" key="5">
    <source>
        <dbReference type="Proteomes" id="UP000249522"/>
    </source>
</evidence>
<keyword evidence="5" id="KW-1185">Reference proteome</keyword>
<dbReference type="Gene3D" id="3.40.50.150">
    <property type="entry name" value="Vaccinia Virus protein VP39"/>
    <property type="match status" value="1"/>
</dbReference>
<name>A0A2W1M1L8_9BACL</name>
<dbReference type="InterPro" id="IPR029063">
    <property type="entry name" value="SAM-dependent_MTases_sf"/>
</dbReference>
<dbReference type="OrthoDB" id="1770985at2"/>
<organism evidence="4 5">
    <name type="scientific">Paenibacillus sambharensis</name>
    <dbReference type="NCBI Taxonomy" id="1803190"/>
    <lineage>
        <taxon>Bacteria</taxon>
        <taxon>Bacillati</taxon>
        <taxon>Bacillota</taxon>
        <taxon>Bacilli</taxon>
        <taxon>Bacillales</taxon>
        <taxon>Paenibacillaceae</taxon>
        <taxon>Paenibacillus</taxon>
    </lineage>
</organism>
<evidence type="ECO:0000259" key="3">
    <source>
        <dbReference type="PROSITE" id="PS50937"/>
    </source>
</evidence>
<comment type="caution">
    <text evidence="4">The sequence shown here is derived from an EMBL/GenBank/DDBJ whole genome shotgun (WGS) entry which is preliminary data.</text>
</comment>
<dbReference type="Gene3D" id="1.10.1660.10">
    <property type="match status" value="1"/>
</dbReference>
<evidence type="ECO:0000256" key="2">
    <source>
        <dbReference type="SAM" id="Coils"/>
    </source>
</evidence>
<proteinExistence type="predicted"/>
<accession>A0A2W1M1L8</accession>
<dbReference type="Proteomes" id="UP000249522">
    <property type="component" value="Unassembled WGS sequence"/>
</dbReference>
<dbReference type="EMBL" id="QKRB01000010">
    <property type="protein sequence ID" value="PZD97547.1"/>
    <property type="molecule type" value="Genomic_DNA"/>
</dbReference>
<dbReference type="InterPro" id="IPR005651">
    <property type="entry name" value="Trm112-like"/>
</dbReference>
<dbReference type="SUPFAM" id="SSF46955">
    <property type="entry name" value="Putative DNA-binding domain"/>
    <property type="match status" value="1"/>
</dbReference>
<dbReference type="GO" id="GO:0008168">
    <property type="term" value="F:methyltransferase activity"/>
    <property type="evidence" value="ECO:0007669"/>
    <property type="project" value="UniProtKB-KW"/>
</dbReference>
<dbReference type="GO" id="GO:0003700">
    <property type="term" value="F:DNA-binding transcription factor activity"/>
    <property type="evidence" value="ECO:0007669"/>
    <property type="project" value="InterPro"/>
</dbReference>
<keyword evidence="4" id="KW-0808">Transferase</keyword>
<evidence type="ECO:0000313" key="4">
    <source>
        <dbReference type="EMBL" id="PZD97547.1"/>
    </source>
</evidence>
<dbReference type="RefSeq" id="WP_111144908.1">
    <property type="nucleotide sequence ID" value="NZ_QKRB01000010.1"/>
</dbReference>
<dbReference type="GO" id="GO:0003677">
    <property type="term" value="F:DNA binding"/>
    <property type="evidence" value="ECO:0007669"/>
    <property type="project" value="UniProtKB-KW"/>
</dbReference>